<evidence type="ECO:0000313" key="2">
    <source>
        <dbReference type="EMBL" id="KAL0569428.1"/>
    </source>
</evidence>
<gene>
    <name evidence="2" type="ORF">V5O48_012532</name>
</gene>
<feature type="compositionally biased region" description="Polar residues" evidence="1">
    <location>
        <begin position="28"/>
        <end position="43"/>
    </location>
</feature>
<dbReference type="EMBL" id="JBAHYK010001121">
    <property type="protein sequence ID" value="KAL0569428.1"/>
    <property type="molecule type" value="Genomic_DNA"/>
</dbReference>
<reference evidence="2 3" key="1">
    <citation type="submission" date="2024-02" db="EMBL/GenBank/DDBJ databases">
        <title>A draft genome for the cacao thread blight pathogen Marasmius crinis-equi.</title>
        <authorList>
            <person name="Cohen S.P."/>
            <person name="Baruah I.K."/>
            <person name="Amoako-Attah I."/>
            <person name="Bukari Y."/>
            <person name="Meinhardt L.W."/>
            <person name="Bailey B.A."/>
        </authorList>
    </citation>
    <scope>NUCLEOTIDE SEQUENCE [LARGE SCALE GENOMIC DNA]</scope>
    <source>
        <strain evidence="2 3">GH-76</strain>
    </source>
</reference>
<feature type="compositionally biased region" description="Basic residues" evidence="1">
    <location>
        <begin position="54"/>
        <end position="67"/>
    </location>
</feature>
<dbReference type="PANTHER" id="PTHR35587:SF3">
    <property type="entry name" value="EXPRESSED PROTEIN"/>
    <property type="match status" value="1"/>
</dbReference>
<feature type="region of interest" description="Disordered" evidence="1">
    <location>
        <begin position="1"/>
        <end position="157"/>
    </location>
</feature>
<evidence type="ECO:0000256" key="1">
    <source>
        <dbReference type="SAM" id="MobiDB-lite"/>
    </source>
</evidence>
<evidence type="ECO:0000313" key="3">
    <source>
        <dbReference type="Proteomes" id="UP001465976"/>
    </source>
</evidence>
<name>A0ABR3F2T5_9AGAR</name>
<dbReference type="Proteomes" id="UP001465976">
    <property type="component" value="Unassembled WGS sequence"/>
</dbReference>
<protein>
    <submittedName>
        <fullName evidence="2">Uncharacterized protein</fullName>
    </submittedName>
</protein>
<sequence>MAVGSLDGNTFGPSVEKQPKRAPIPRFDSSNSVDTLNSSTSETGAPLTDYRPINGKRRRRRGGRSRKSSSGAGGELDDWEDAGHSQGAVSDSRGYRGIPEEEEDGATSPLFEEVVEYLKEVSSMLGGLSADSDDPTTPDTSEPPVPQPPTQKPNDNGALKLRLDINLDVVLELKAKIHGSITLSLLAVRDLTVFAARTSD</sequence>
<keyword evidence="3" id="KW-1185">Reference proteome</keyword>
<accession>A0ABR3F2T5</accession>
<organism evidence="2 3">
    <name type="scientific">Marasmius crinis-equi</name>
    <dbReference type="NCBI Taxonomy" id="585013"/>
    <lineage>
        <taxon>Eukaryota</taxon>
        <taxon>Fungi</taxon>
        <taxon>Dikarya</taxon>
        <taxon>Basidiomycota</taxon>
        <taxon>Agaricomycotina</taxon>
        <taxon>Agaricomycetes</taxon>
        <taxon>Agaricomycetidae</taxon>
        <taxon>Agaricales</taxon>
        <taxon>Marasmiineae</taxon>
        <taxon>Marasmiaceae</taxon>
        <taxon>Marasmius</taxon>
    </lineage>
</organism>
<dbReference type="PANTHER" id="PTHR35587">
    <property type="entry name" value="EXPRESSED PROTEIN"/>
    <property type="match status" value="1"/>
</dbReference>
<comment type="caution">
    <text evidence="2">The sequence shown here is derived from an EMBL/GenBank/DDBJ whole genome shotgun (WGS) entry which is preliminary data.</text>
</comment>
<proteinExistence type="predicted"/>
<feature type="compositionally biased region" description="Pro residues" evidence="1">
    <location>
        <begin position="141"/>
        <end position="151"/>
    </location>
</feature>